<organism evidence="2">
    <name type="scientific">marine sediment metagenome</name>
    <dbReference type="NCBI Taxonomy" id="412755"/>
    <lineage>
        <taxon>unclassified sequences</taxon>
        <taxon>metagenomes</taxon>
        <taxon>ecological metagenomes</taxon>
    </lineage>
</organism>
<dbReference type="AlphaFoldDB" id="A0A0F9TBD6"/>
<gene>
    <name evidence="2" type="ORF">LCGC14_0674580</name>
</gene>
<evidence type="ECO:0000256" key="1">
    <source>
        <dbReference type="SAM" id="Phobius"/>
    </source>
</evidence>
<evidence type="ECO:0000313" key="2">
    <source>
        <dbReference type="EMBL" id="KKN46251.1"/>
    </source>
</evidence>
<feature type="transmembrane region" description="Helical" evidence="1">
    <location>
        <begin position="6"/>
        <end position="26"/>
    </location>
</feature>
<comment type="caution">
    <text evidence="2">The sequence shown here is derived from an EMBL/GenBank/DDBJ whole genome shotgun (WGS) entry which is preliminary data.</text>
</comment>
<keyword evidence="1" id="KW-0812">Transmembrane</keyword>
<dbReference type="EMBL" id="LAZR01001339">
    <property type="protein sequence ID" value="KKN46251.1"/>
    <property type="molecule type" value="Genomic_DNA"/>
</dbReference>
<keyword evidence="1" id="KW-1133">Transmembrane helix</keyword>
<name>A0A0F9TBD6_9ZZZZ</name>
<sequence>MVKIIIIVLVVAFIAAVAGTCGWYFYQKGQTELPSIKDAPWEISAKVSGVLTNRFYTANVTQEGNLYIINGYWEKRGDEFWRFQDRTLKVNENWGEVTLRRR</sequence>
<reference evidence="2" key="1">
    <citation type="journal article" date="2015" name="Nature">
        <title>Complex archaea that bridge the gap between prokaryotes and eukaryotes.</title>
        <authorList>
            <person name="Spang A."/>
            <person name="Saw J.H."/>
            <person name="Jorgensen S.L."/>
            <person name="Zaremba-Niedzwiedzka K."/>
            <person name="Martijn J."/>
            <person name="Lind A.E."/>
            <person name="van Eijk R."/>
            <person name="Schleper C."/>
            <person name="Guy L."/>
            <person name="Ettema T.J."/>
        </authorList>
    </citation>
    <scope>NUCLEOTIDE SEQUENCE</scope>
</reference>
<accession>A0A0F9TBD6</accession>
<keyword evidence="1" id="KW-0472">Membrane</keyword>
<protein>
    <submittedName>
        <fullName evidence="2">Uncharacterized protein</fullName>
    </submittedName>
</protein>
<proteinExistence type="predicted"/>